<dbReference type="SUPFAM" id="SSF46894">
    <property type="entry name" value="C-terminal effector domain of the bipartite response regulators"/>
    <property type="match status" value="1"/>
</dbReference>
<dbReference type="GO" id="GO:0003677">
    <property type="term" value="F:DNA binding"/>
    <property type="evidence" value="ECO:0007669"/>
    <property type="project" value="UniProtKB-KW"/>
</dbReference>
<dbReference type="OrthoDB" id="134985at2"/>
<dbReference type="Gene3D" id="1.10.10.10">
    <property type="entry name" value="Winged helix-like DNA-binding domain superfamily/Winged helix DNA-binding domain"/>
    <property type="match status" value="1"/>
</dbReference>
<organism evidence="5 6">
    <name type="scientific">Ilumatobacter fluminis</name>
    <dbReference type="NCBI Taxonomy" id="467091"/>
    <lineage>
        <taxon>Bacteria</taxon>
        <taxon>Bacillati</taxon>
        <taxon>Actinomycetota</taxon>
        <taxon>Acidimicrobiia</taxon>
        <taxon>Acidimicrobiales</taxon>
        <taxon>Ilumatobacteraceae</taxon>
        <taxon>Ilumatobacter</taxon>
    </lineage>
</organism>
<evidence type="ECO:0000313" key="5">
    <source>
        <dbReference type="EMBL" id="TDT17081.1"/>
    </source>
</evidence>
<dbReference type="InterPro" id="IPR016032">
    <property type="entry name" value="Sig_transdc_resp-reg_C-effctor"/>
</dbReference>
<dbReference type="PANTHER" id="PTHR44688:SF16">
    <property type="entry name" value="DNA-BINDING TRANSCRIPTIONAL ACTIVATOR DEVR_DOSR"/>
    <property type="match status" value="1"/>
</dbReference>
<dbReference type="Pfam" id="PF00196">
    <property type="entry name" value="GerE"/>
    <property type="match status" value="1"/>
</dbReference>
<dbReference type="SUPFAM" id="SSF48452">
    <property type="entry name" value="TPR-like"/>
    <property type="match status" value="1"/>
</dbReference>
<evidence type="ECO:0000256" key="2">
    <source>
        <dbReference type="ARBA" id="ARBA00023125"/>
    </source>
</evidence>
<proteinExistence type="predicted"/>
<dbReference type="InterPro" id="IPR027417">
    <property type="entry name" value="P-loop_NTPase"/>
</dbReference>
<dbReference type="PROSITE" id="PS50043">
    <property type="entry name" value="HTH_LUXR_2"/>
    <property type="match status" value="1"/>
</dbReference>
<dbReference type="EMBL" id="SOAU01000001">
    <property type="protein sequence ID" value="TDT17081.1"/>
    <property type="molecule type" value="Genomic_DNA"/>
</dbReference>
<dbReference type="CDD" id="cd06170">
    <property type="entry name" value="LuxR_C_like"/>
    <property type="match status" value="1"/>
</dbReference>
<dbReference type="InterPro" id="IPR041664">
    <property type="entry name" value="AAA_16"/>
</dbReference>
<dbReference type="PANTHER" id="PTHR44688">
    <property type="entry name" value="DNA-BINDING TRANSCRIPTIONAL ACTIVATOR DEVR_DOSR"/>
    <property type="match status" value="1"/>
</dbReference>
<dbReference type="InterPro" id="IPR000792">
    <property type="entry name" value="Tscrpt_reg_LuxR_C"/>
</dbReference>
<dbReference type="SMART" id="SM00421">
    <property type="entry name" value="HTH_LUXR"/>
    <property type="match status" value="1"/>
</dbReference>
<evidence type="ECO:0000256" key="1">
    <source>
        <dbReference type="ARBA" id="ARBA00023015"/>
    </source>
</evidence>
<evidence type="ECO:0000313" key="6">
    <source>
        <dbReference type="Proteomes" id="UP000294558"/>
    </source>
</evidence>
<dbReference type="InterPro" id="IPR041617">
    <property type="entry name" value="TPR_MalT"/>
</dbReference>
<evidence type="ECO:0000259" key="4">
    <source>
        <dbReference type="PROSITE" id="PS50043"/>
    </source>
</evidence>
<feature type="domain" description="HTH luxR-type" evidence="4">
    <location>
        <begin position="849"/>
        <end position="914"/>
    </location>
</feature>
<dbReference type="PRINTS" id="PR00038">
    <property type="entry name" value="HTHLUXR"/>
</dbReference>
<name>A0A4R7I0V4_9ACTN</name>
<keyword evidence="6" id="KW-1185">Reference proteome</keyword>
<dbReference type="PROSITE" id="PS00622">
    <property type="entry name" value="HTH_LUXR_1"/>
    <property type="match status" value="1"/>
</dbReference>
<dbReference type="InterPro" id="IPR059106">
    <property type="entry name" value="WHD_MalT"/>
</dbReference>
<dbReference type="Pfam" id="PF17874">
    <property type="entry name" value="TPR_MalT"/>
    <property type="match status" value="1"/>
</dbReference>
<dbReference type="RefSeq" id="WP_133869389.1">
    <property type="nucleotide sequence ID" value="NZ_SOAU01000001.1"/>
</dbReference>
<keyword evidence="3" id="KW-0804">Transcription</keyword>
<dbReference type="Proteomes" id="UP000294558">
    <property type="component" value="Unassembled WGS sequence"/>
</dbReference>
<dbReference type="AlphaFoldDB" id="A0A4R7I0V4"/>
<dbReference type="GO" id="GO:0006355">
    <property type="term" value="P:regulation of DNA-templated transcription"/>
    <property type="evidence" value="ECO:0007669"/>
    <property type="project" value="InterPro"/>
</dbReference>
<accession>A0A4R7I0V4</accession>
<comment type="caution">
    <text evidence="5">The sequence shown here is derived from an EMBL/GenBank/DDBJ whole genome shotgun (WGS) entry which is preliminary data.</text>
</comment>
<dbReference type="Gene3D" id="3.40.50.300">
    <property type="entry name" value="P-loop containing nucleotide triphosphate hydrolases"/>
    <property type="match status" value="1"/>
</dbReference>
<reference evidence="5 6" key="1">
    <citation type="submission" date="2019-03" db="EMBL/GenBank/DDBJ databases">
        <title>Sequencing the genomes of 1000 actinobacteria strains.</title>
        <authorList>
            <person name="Klenk H.-P."/>
        </authorList>
    </citation>
    <scope>NUCLEOTIDE SEQUENCE [LARGE SCALE GENOMIC DNA]</scope>
    <source>
        <strain evidence="5 6">DSM 18936</strain>
    </source>
</reference>
<dbReference type="Gene3D" id="1.25.40.10">
    <property type="entry name" value="Tetratricopeptide repeat domain"/>
    <property type="match status" value="1"/>
</dbReference>
<dbReference type="SUPFAM" id="SSF52540">
    <property type="entry name" value="P-loop containing nucleoside triphosphate hydrolases"/>
    <property type="match status" value="1"/>
</dbReference>
<dbReference type="InterPro" id="IPR036388">
    <property type="entry name" value="WH-like_DNA-bd_sf"/>
</dbReference>
<dbReference type="Pfam" id="PF13191">
    <property type="entry name" value="AAA_16"/>
    <property type="match status" value="1"/>
</dbReference>
<keyword evidence="2" id="KW-0238">DNA-binding</keyword>
<protein>
    <submittedName>
        <fullName evidence="5">LuxR family maltose regulon positive regulatory protein</fullName>
    </submittedName>
</protein>
<keyword evidence="1" id="KW-0805">Transcription regulation</keyword>
<dbReference type="InterPro" id="IPR011990">
    <property type="entry name" value="TPR-like_helical_dom_sf"/>
</dbReference>
<dbReference type="Pfam" id="PF25873">
    <property type="entry name" value="WHD_MalT"/>
    <property type="match status" value="1"/>
</dbReference>
<sequence length="917" mass="99099">MADLPHAPADAPLGGQPVLLTKLHAPRPPATFVSRARLTDQLDRVAPGTMALVCAPAGCGKSVLVSDWCRRQSSAVAWLSLDADDNDPIRFWRHVAASLDGAAGDTSASLRAAVEQLSRRANAATVDDIVTTIVNAAADDDRDIVLVLEDYHLIVDEGVHDGVRLLLERAPAPLRFVVISRADPPLLLARRRARGELIEIRAADLRFGADEATAFLEQATGVRPADSTVATLTDRTEGWAVGLQLAALSLSGRDDVEAFLGTFTGSHRFVLDYLTEEVLDRQPDRVRDFLLSTSILDRLSGPLCDAVTGGDDGQELLERCERANLFLVPLDDERRWWRYHHLFAELLRTWLDRRPDEEVHELHRRAAAWYESNDLVERAIEHATAAGDTALAMRLIERHADELLLRREGATLRRRLAELPDGVEASRRLLVAHARTAAYAGRPGEAELLLDAAAHARPEPDDAFEPSIDRAASPLSTLDPTTALVHAFIAHLRGRSDDAVSFAQGALADIEDDSSAVALIAQLHLASAQWVRGEVGPAESALTTNVERWRALGEPGRVAFGCHYLARAQRARGELDAAIATYRAALDVEADASASGSPAAGVSLIGLGEIAYQRDELEPARNLVDRGLEASRQLVYTQALASGLATMAWIHRCDGDTDVARELMDEAVDVGPDDDVIDLVNPVPVQRARLFLAEGDSAPAERWIRHRAVGLDDEPHHPVEAAHLLLARLTTAEGRGREAVPLLDRLLHTATDDGRVASMIEIELLRALASADDHPADAAASLTRAVVLAAPQRYVRPFVDEGTPVATLLGRVVAAPSPELDRTVLGHVATLIAAFERTPGPAAAAASPAQPLVVPLTDRELEVLAELATGKPNRQIADELYVSLNTVKKHITHILDKLGVSNRTAAVDRARSLGLLP</sequence>
<evidence type="ECO:0000256" key="3">
    <source>
        <dbReference type="ARBA" id="ARBA00023163"/>
    </source>
</evidence>
<gene>
    <name evidence="5" type="ORF">BDK89_2685</name>
</gene>